<protein>
    <submittedName>
        <fullName evidence="1">Beta-glucosidase</fullName>
        <ecNumber evidence="1">3.2.1.21</ecNumber>
    </submittedName>
</protein>
<dbReference type="GO" id="GO:0006357">
    <property type="term" value="P:regulation of transcription by RNA polymerase II"/>
    <property type="evidence" value="ECO:0007669"/>
    <property type="project" value="InterPro"/>
</dbReference>
<keyword evidence="2" id="KW-1185">Reference proteome</keyword>
<sequence>MGTAQMLYLRFHLFYPPSEFSMHEVACACVFTATKLNDTQKRVYDVVLASYSLRFPDFLTPPPGAKNGAAVGDWIAHATVPEMDIDRDAVQQEQARLLALERLLLQCICFRFQPRSPSILRWAIKVARYWQLSQHDADLIWRTACDSHRTYAPLLYPPPTVACGCVYATAAMMFVKDGTTRLTDIFTGPCAWQSAWSTSWSAIQDVALHLLDLYAMHAPSLAQDRHSERTVPLYVTYPPPMSLLAWLARSSRETLSAHITQAQIWIRQHAPAPAAPGTLEHSVRMARNNDTLPSTMYSAHPDDGGRAVATRYRMLS</sequence>
<organism evidence="1 2">
    <name type="scientific">Malassezia nana</name>
    <dbReference type="NCBI Taxonomy" id="180528"/>
    <lineage>
        <taxon>Eukaryota</taxon>
        <taxon>Fungi</taxon>
        <taxon>Dikarya</taxon>
        <taxon>Basidiomycota</taxon>
        <taxon>Ustilaginomycotina</taxon>
        <taxon>Malasseziomycetes</taxon>
        <taxon>Malasseziales</taxon>
        <taxon>Malasseziaceae</taxon>
        <taxon>Malassezia</taxon>
    </lineage>
</organism>
<dbReference type="AlphaFoldDB" id="A0AAF0ENQ0"/>
<keyword evidence="1" id="KW-0326">Glycosidase</keyword>
<dbReference type="GO" id="GO:0016538">
    <property type="term" value="F:cyclin-dependent protein serine/threonine kinase regulator activity"/>
    <property type="evidence" value="ECO:0007669"/>
    <property type="project" value="InterPro"/>
</dbReference>
<dbReference type="Gene3D" id="1.10.472.10">
    <property type="entry name" value="Cyclin-like"/>
    <property type="match status" value="2"/>
</dbReference>
<reference evidence="1" key="1">
    <citation type="submission" date="2023-03" db="EMBL/GenBank/DDBJ databases">
        <title>Mating type loci evolution in Malassezia.</title>
        <authorList>
            <person name="Coelho M.A."/>
        </authorList>
    </citation>
    <scope>NUCLEOTIDE SEQUENCE</scope>
    <source>
        <strain evidence="1">CBS 9557</strain>
    </source>
</reference>
<accession>A0AAF0ENQ0</accession>
<dbReference type="SUPFAM" id="SSF47954">
    <property type="entry name" value="Cyclin-like"/>
    <property type="match status" value="2"/>
</dbReference>
<gene>
    <name evidence="1" type="primary">CTK2</name>
    <name evidence="1" type="ORF">MNAN1_003042</name>
</gene>
<dbReference type="InterPro" id="IPR043198">
    <property type="entry name" value="Cyclin/Ssn8"/>
</dbReference>
<name>A0AAF0ENQ0_9BASI</name>
<evidence type="ECO:0000313" key="2">
    <source>
        <dbReference type="Proteomes" id="UP001213623"/>
    </source>
</evidence>
<proteinExistence type="predicted"/>
<dbReference type="InterPro" id="IPR036915">
    <property type="entry name" value="Cyclin-like_sf"/>
</dbReference>
<dbReference type="Proteomes" id="UP001213623">
    <property type="component" value="Chromosome 5"/>
</dbReference>
<evidence type="ECO:0000313" key="1">
    <source>
        <dbReference type="EMBL" id="WFD28034.1"/>
    </source>
</evidence>
<dbReference type="EMBL" id="CP119896">
    <property type="protein sequence ID" value="WFD28034.1"/>
    <property type="molecule type" value="Genomic_DNA"/>
</dbReference>
<keyword evidence="1" id="KW-0378">Hydrolase</keyword>
<dbReference type="EC" id="3.2.1.21" evidence="1"/>
<dbReference type="GO" id="GO:0008422">
    <property type="term" value="F:beta-glucosidase activity"/>
    <property type="evidence" value="ECO:0007669"/>
    <property type="project" value="UniProtKB-EC"/>
</dbReference>
<dbReference type="PANTHER" id="PTHR10026">
    <property type="entry name" value="CYCLIN"/>
    <property type="match status" value="1"/>
</dbReference>